<dbReference type="GO" id="GO:0006146">
    <property type="term" value="P:adenine catabolic process"/>
    <property type="evidence" value="ECO:0007669"/>
    <property type="project" value="UniProtKB-UniRule"/>
</dbReference>
<dbReference type="GO" id="GO:0043103">
    <property type="term" value="P:hypoxanthine salvage"/>
    <property type="evidence" value="ECO:0007669"/>
    <property type="project" value="UniProtKB-UniRule"/>
</dbReference>
<keyword evidence="2 5" id="KW-0378">Hydrolase</keyword>
<dbReference type="CDD" id="cd01320">
    <property type="entry name" value="ADA"/>
    <property type="match status" value="1"/>
</dbReference>
<comment type="similarity">
    <text evidence="5">Belongs to the metallo-dependent hydrolases superfamily. Adenosine and AMP deaminases family. Adenine deaminase type 2 subfamily.</text>
</comment>
<dbReference type="OrthoDB" id="105475at2"/>
<evidence type="ECO:0000259" key="6">
    <source>
        <dbReference type="Pfam" id="PF00962"/>
    </source>
</evidence>
<dbReference type="InterPro" id="IPR001365">
    <property type="entry name" value="A_deaminase_dom"/>
</dbReference>
<dbReference type="InterPro" id="IPR028892">
    <property type="entry name" value="ADE"/>
</dbReference>
<comment type="cofactor">
    <cofactor evidence="5">
        <name>Zn(2+)</name>
        <dbReference type="ChEBI" id="CHEBI:29105"/>
    </cofactor>
    <text evidence="5">Binds 1 zinc ion per subunit.</text>
</comment>
<dbReference type="Proteomes" id="UP000293433">
    <property type="component" value="Unassembled WGS sequence"/>
</dbReference>
<feature type="binding site" evidence="5">
    <location>
        <position position="39"/>
    </location>
    <ligand>
        <name>Zn(2+)</name>
        <dbReference type="ChEBI" id="CHEBI:29105"/>
        <note>catalytic</note>
    </ligand>
</feature>
<dbReference type="SUPFAM" id="SSF51556">
    <property type="entry name" value="Metallo-dependent hydrolases"/>
    <property type="match status" value="1"/>
</dbReference>
<evidence type="ECO:0000256" key="3">
    <source>
        <dbReference type="ARBA" id="ARBA00022833"/>
    </source>
</evidence>
<dbReference type="EMBL" id="SGWV01000009">
    <property type="protein sequence ID" value="RZS54450.1"/>
    <property type="molecule type" value="Genomic_DNA"/>
</dbReference>
<reference evidence="7 8" key="1">
    <citation type="submission" date="2019-02" db="EMBL/GenBank/DDBJ databases">
        <title>Genomic Encyclopedia of Type Strains, Phase IV (KMG-IV): sequencing the most valuable type-strain genomes for metagenomic binning, comparative biology and taxonomic classification.</title>
        <authorList>
            <person name="Goeker M."/>
        </authorList>
    </citation>
    <scope>NUCLEOTIDE SEQUENCE [LARGE SCALE GENOMIC DNA]</scope>
    <source>
        <strain evidence="7 8">DSM 10617</strain>
    </source>
</reference>
<comment type="function">
    <text evidence="5">Catalyzes the hydrolytic deamination of adenine to hypoxanthine. Plays an important role in the purine salvage pathway and in nitrogen catabolism.</text>
</comment>
<evidence type="ECO:0000313" key="8">
    <source>
        <dbReference type="Proteomes" id="UP000293433"/>
    </source>
</evidence>
<dbReference type="AlphaFoldDB" id="A0A4V2EW19"/>
<evidence type="ECO:0000256" key="1">
    <source>
        <dbReference type="ARBA" id="ARBA00022723"/>
    </source>
</evidence>
<proteinExistence type="inferred from homology"/>
<protein>
    <recommendedName>
        <fullName evidence="5">Adenine deaminase</fullName>
        <shortName evidence="5">ADE</shortName>
        <ecNumber evidence="5">3.5.4.2</ecNumber>
    </recommendedName>
    <alternativeName>
        <fullName evidence="5">Adenine aminohydrolase</fullName>
        <shortName evidence="5">AAH</shortName>
    </alternativeName>
</protein>
<dbReference type="NCBIfam" id="TIGR01430">
    <property type="entry name" value="aden_deam"/>
    <property type="match status" value="1"/>
</dbReference>
<evidence type="ECO:0000313" key="7">
    <source>
        <dbReference type="EMBL" id="RZS54450.1"/>
    </source>
</evidence>
<keyword evidence="8" id="KW-1185">Reference proteome</keyword>
<feature type="site" description="Important for catalytic activity" evidence="5">
    <location>
        <position position="243"/>
    </location>
</feature>
<feature type="binding site" evidence="5">
    <location>
        <position position="301"/>
    </location>
    <ligand>
        <name>substrate</name>
    </ligand>
</feature>
<dbReference type="HAMAP" id="MF_01962">
    <property type="entry name" value="Adenine_deaminase"/>
    <property type="match status" value="1"/>
</dbReference>
<name>A0A4V2EW19_9BURK</name>
<keyword evidence="1 5" id="KW-0479">Metal-binding</keyword>
<comment type="catalytic activity">
    <reaction evidence="5">
        <text>adenine + H2O + H(+) = hypoxanthine + NH4(+)</text>
        <dbReference type="Rhea" id="RHEA:23688"/>
        <dbReference type="ChEBI" id="CHEBI:15377"/>
        <dbReference type="ChEBI" id="CHEBI:15378"/>
        <dbReference type="ChEBI" id="CHEBI:16708"/>
        <dbReference type="ChEBI" id="CHEBI:17368"/>
        <dbReference type="ChEBI" id="CHEBI:28938"/>
        <dbReference type="EC" id="3.5.4.2"/>
    </reaction>
</comment>
<accession>A0A4V2EW19</accession>
<dbReference type="InterPro" id="IPR032466">
    <property type="entry name" value="Metal_Hydrolase"/>
</dbReference>
<keyword evidence="3 5" id="KW-0862">Zinc</keyword>
<evidence type="ECO:0000256" key="4">
    <source>
        <dbReference type="ARBA" id="ARBA00023080"/>
    </source>
</evidence>
<dbReference type="GO" id="GO:0008270">
    <property type="term" value="F:zinc ion binding"/>
    <property type="evidence" value="ECO:0007669"/>
    <property type="project" value="UniProtKB-UniRule"/>
</dbReference>
<feature type="binding site" evidence="5">
    <location>
        <position position="41"/>
    </location>
    <ligand>
        <name>Zn(2+)</name>
        <dbReference type="ChEBI" id="CHEBI:29105"/>
        <note>catalytic</note>
    </ligand>
</feature>
<gene>
    <name evidence="7" type="ORF">EV685_1927</name>
</gene>
<dbReference type="FunFam" id="3.20.20.140:FF:000039">
    <property type="entry name" value="Adenine deaminase"/>
    <property type="match status" value="1"/>
</dbReference>
<evidence type="ECO:0000256" key="5">
    <source>
        <dbReference type="HAMAP-Rule" id="MF_01962"/>
    </source>
</evidence>
<dbReference type="GO" id="GO:0000034">
    <property type="term" value="F:adenine deaminase activity"/>
    <property type="evidence" value="ECO:0007669"/>
    <property type="project" value="UniProtKB-UniRule"/>
</dbReference>
<dbReference type="EC" id="3.5.4.2" evidence="5"/>
<organism evidence="7 8">
    <name type="scientific">Sphaerotilus mobilis</name>
    <dbReference type="NCBI Taxonomy" id="47994"/>
    <lineage>
        <taxon>Bacteria</taxon>
        <taxon>Pseudomonadati</taxon>
        <taxon>Pseudomonadota</taxon>
        <taxon>Betaproteobacteria</taxon>
        <taxon>Burkholderiales</taxon>
        <taxon>Sphaerotilaceae</taxon>
        <taxon>Sphaerotilus</taxon>
    </lineage>
</organism>
<dbReference type="RefSeq" id="WP_130481803.1">
    <property type="nucleotide sequence ID" value="NZ_SGWV01000009.1"/>
</dbReference>
<dbReference type="PANTHER" id="PTHR43114:SF6">
    <property type="entry name" value="ADENINE DEAMINASE"/>
    <property type="match status" value="1"/>
</dbReference>
<dbReference type="GO" id="GO:0009117">
    <property type="term" value="P:nucleotide metabolic process"/>
    <property type="evidence" value="ECO:0007669"/>
    <property type="project" value="UniProtKB-KW"/>
</dbReference>
<dbReference type="InterPro" id="IPR006330">
    <property type="entry name" value="Ado/ade_deaminase"/>
</dbReference>
<dbReference type="NCBIfam" id="NF006850">
    <property type="entry name" value="PRK09358.1-6"/>
    <property type="match status" value="1"/>
</dbReference>
<dbReference type="GO" id="GO:0005829">
    <property type="term" value="C:cytosol"/>
    <property type="evidence" value="ECO:0007669"/>
    <property type="project" value="TreeGrafter"/>
</dbReference>
<feature type="binding site" evidence="5">
    <location>
        <position position="219"/>
    </location>
    <ligand>
        <name>Zn(2+)</name>
        <dbReference type="ChEBI" id="CHEBI:29105"/>
        <note>catalytic</note>
    </ligand>
</feature>
<feature type="domain" description="Adenosine deaminase" evidence="6">
    <location>
        <begin position="34"/>
        <end position="355"/>
    </location>
</feature>
<dbReference type="PANTHER" id="PTHR43114">
    <property type="entry name" value="ADENINE DEAMINASE"/>
    <property type="match status" value="1"/>
</dbReference>
<keyword evidence="4 5" id="KW-0546">Nucleotide metabolism</keyword>
<comment type="caution">
    <text evidence="7">The sequence shown here is derived from an EMBL/GenBank/DDBJ whole genome shotgun (WGS) entry which is preliminary data.</text>
</comment>
<dbReference type="Gene3D" id="3.20.20.140">
    <property type="entry name" value="Metal-dependent hydrolases"/>
    <property type="match status" value="1"/>
</dbReference>
<evidence type="ECO:0000256" key="2">
    <source>
        <dbReference type="ARBA" id="ARBA00022801"/>
    </source>
</evidence>
<feature type="active site" description="Proton donor" evidence="5">
    <location>
        <position position="222"/>
    </location>
</feature>
<feature type="binding site" evidence="5">
    <location>
        <position position="300"/>
    </location>
    <ligand>
        <name>Zn(2+)</name>
        <dbReference type="ChEBI" id="CHEBI:29105"/>
        <note>catalytic</note>
    </ligand>
</feature>
<dbReference type="Pfam" id="PF00962">
    <property type="entry name" value="A_deaminase"/>
    <property type="match status" value="1"/>
</dbReference>
<sequence length="362" mass="39627">MPDIHTRPHPDATVAAALDRLPRERLPELLRRIPKAELHIHIEGSLEPELIFSLAARNGVALPYDSVEALRAAYAFSDLQSFLDIYYAGASVLLHEADFHDMAWAYLQRAAADGVRRAEIFFDPQTHTERGVPIGTVIAGLSAALTKARAELGVDADLILCFLRHLSEEAAFETLDAALPYRDHFIGIGLDSSERGHPPSKFERVFARGRALGLHVVAHAGEEGPPAYIIEALDLLQTERIDHGVRCVDDPALVARLAAERMPLTVCPLSNVKLCVYPTMAEHKLPALLDAGLCATINSDDPAYFGGYMNQNWLDTFAALPQLGAREAWQLAANSFEAAFADADRKAAWRAEVDRVVLEVAG</sequence>